<dbReference type="EMBL" id="REGN01009622">
    <property type="protein sequence ID" value="RNA00727.1"/>
    <property type="molecule type" value="Genomic_DNA"/>
</dbReference>
<dbReference type="GO" id="GO:0005849">
    <property type="term" value="C:mRNA cleavage factor complex"/>
    <property type="evidence" value="ECO:0007669"/>
    <property type="project" value="TreeGrafter"/>
</dbReference>
<dbReference type="PANTHER" id="PTHR15921:SF3">
    <property type="entry name" value="PRE-MRNA CLEAVAGE COMPLEX 2 PROTEIN PCF11"/>
    <property type="match status" value="1"/>
</dbReference>
<dbReference type="Proteomes" id="UP000276133">
    <property type="component" value="Unassembled WGS sequence"/>
</dbReference>
<reference evidence="3 4" key="1">
    <citation type="journal article" date="2018" name="Sci. Rep.">
        <title>Genomic signatures of local adaptation to the degree of environmental predictability in rotifers.</title>
        <authorList>
            <person name="Franch-Gras L."/>
            <person name="Hahn C."/>
            <person name="Garcia-Roger E.M."/>
            <person name="Carmona M.J."/>
            <person name="Serra M."/>
            <person name="Gomez A."/>
        </authorList>
    </citation>
    <scope>NUCLEOTIDE SEQUENCE [LARGE SCALE GENOMIC DNA]</scope>
    <source>
        <strain evidence="3">HYR1</strain>
    </source>
</reference>
<dbReference type="STRING" id="10195.A0A3M7PNM8"/>
<proteinExistence type="predicted"/>
<feature type="compositionally biased region" description="Polar residues" evidence="1">
    <location>
        <begin position="277"/>
        <end position="289"/>
    </location>
</feature>
<feature type="compositionally biased region" description="Polar residues" evidence="1">
    <location>
        <begin position="210"/>
        <end position="235"/>
    </location>
</feature>
<dbReference type="InterPro" id="IPR008942">
    <property type="entry name" value="ENTH_VHS"/>
</dbReference>
<dbReference type="GO" id="GO:0031124">
    <property type="term" value="P:mRNA 3'-end processing"/>
    <property type="evidence" value="ECO:0007669"/>
    <property type="project" value="InterPro"/>
</dbReference>
<feature type="region of interest" description="Disordered" evidence="1">
    <location>
        <begin position="277"/>
        <end position="366"/>
    </location>
</feature>
<accession>A0A3M7PNM8</accession>
<comment type="caution">
    <text evidence="3">The sequence shown here is derived from an EMBL/GenBank/DDBJ whole genome shotgun (WGS) entry which is preliminary data.</text>
</comment>
<dbReference type="PROSITE" id="PS51391">
    <property type="entry name" value="CID"/>
    <property type="match status" value="1"/>
</dbReference>
<gene>
    <name evidence="3" type="ORF">BpHYR1_047500</name>
</gene>
<dbReference type="Pfam" id="PF04818">
    <property type="entry name" value="CID"/>
    <property type="match status" value="1"/>
</dbReference>
<sequence length="1064" mass="121283">MTTIHEEDYTHFKATLFADLTQNLKPVIISLTMLAEDYCRSDTYIARAIEEYIDEVPPDIKILGLYLIDSIMKNFKTNTSYIKIFERNIVSLFERVFKSVDENNRKALYKLRQTWLDLFTVQTLYDLDVRIKKIDPAWPITAVIPTYVPTVVKPPPPPIREIAAPPQPVQKKPEPKSVVTKKPLFDKDLESIGAKVALKTQPVKKNPVLTITNKSPVKPNANSKPKIVQKNNNLGKSEKSPEVKAMTKQAPKTNSIKASDMQEKKIPIIQNTTNQVTKKMKLSPTSNDKVQPKKIIPKSASLEAKEKKEKPAEPTPIVAKSVSTSNLKHAISDRNDKKPDNIKRMRFSHNSAESAKPSEKECKMDEGTQDVDLRFLPQIATKTPAVEPVPKPSAEPSKLIPNIDMNLVKSILQNAKALESTKVNQPVLNNRTNKDQEIKEPQADKKEVAPEPVRVASPAPVAAQPVPQLKNLAINDHKEEEEEEEEDKYDLKDLPPIKFKDYLNENSNDSLLIIDGRSYRIQPDVKRTIKVYYHDHEVYCDTRNKDIKVDQQRVAKMGDNTKEIMLNGRRVRLMYMGKRIELWLDGISYQFRADSPPKQIVLVSSMNNQAKKYYVTIDSRTLDMYFNNFKVCTINGGLYGDGPSILRARLAPDDSEQHEISFVCPPKRIMIDGIPRKMRYDLPVPCIEMDNGQFHIIRFTGPPKDIFIDNQAYLVPFDKTIRIKLNGRAHELAWGGPGFEVIVDGRPYELQFNKPEREINIGNRSHLVCIYGEAPDVKICGRLPKELCEKAQQIELKPITVKPPPLMTQPVPTPTDPSILNAVKSIAKPQAPNVHDLFNKLKDHNLLGSLGKSDKREEDMKVPDLTSFDADLLKQKYSAAFKSLYSGDQCSECGNRFNKNAVSNGSTSSRYAKHLDWHYRQNKKEKEEINKAHSRSWYYTLKDWVLFEEISEEQVVSNDGNVNEGESAGEGSQVMTDEPFKRSIFDNNGIRTCPATDDIEDFCAICKDPFEIFWYAEKEEWHFKDAIRDDNKIYHPICYEDNKEENEGNQSQELNVTPVKMEPI</sequence>
<dbReference type="InterPro" id="IPR047415">
    <property type="entry name" value="Pcf11_CID"/>
</dbReference>
<dbReference type="GO" id="GO:0006369">
    <property type="term" value="P:termination of RNA polymerase II transcription"/>
    <property type="evidence" value="ECO:0007669"/>
    <property type="project" value="InterPro"/>
</dbReference>
<evidence type="ECO:0000256" key="1">
    <source>
        <dbReference type="SAM" id="MobiDB-lite"/>
    </source>
</evidence>
<feature type="compositionally biased region" description="Basic and acidic residues" evidence="1">
    <location>
        <begin position="432"/>
        <end position="449"/>
    </location>
</feature>
<dbReference type="SUPFAM" id="SSF48464">
    <property type="entry name" value="ENTH/VHS domain"/>
    <property type="match status" value="1"/>
</dbReference>
<feature type="region of interest" description="Disordered" evidence="1">
    <location>
        <begin position="423"/>
        <end position="489"/>
    </location>
</feature>
<dbReference type="SMART" id="SM00582">
    <property type="entry name" value="RPR"/>
    <property type="match status" value="1"/>
</dbReference>
<organism evidence="3 4">
    <name type="scientific">Brachionus plicatilis</name>
    <name type="common">Marine rotifer</name>
    <name type="synonym">Brachionus muelleri</name>
    <dbReference type="NCBI Taxonomy" id="10195"/>
    <lineage>
        <taxon>Eukaryota</taxon>
        <taxon>Metazoa</taxon>
        <taxon>Spiralia</taxon>
        <taxon>Gnathifera</taxon>
        <taxon>Rotifera</taxon>
        <taxon>Eurotatoria</taxon>
        <taxon>Monogononta</taxon>
        <taxon>Pseudotrocha</taxon>
        <taxon>Ploima</taxon>
        <taxon>Brachionidae</taxon>
        <taxon>Brachionus</taxon>
    </lineage>
</organism>
<keyword evidence="4" id="KW-1185">Reference proteome</keyword>
<dbReference type="GO" id="GO:0000993">
    <property type="term" value="F:RNA polymerase II complex binding"/>
    <property type="evidence" value="ECO:0007669"/>
    <property type="project" value="InterPro"/>
</dbReference>
<feature type="compositionally biased region" description="Low complexity" evidence="1">
    <location>
        <begin position="450"/>
        <end position="467"/>
    </location>
</feature>
<feature type="domain" description="CID" evidence="2">
    <location>
        <begin position="1"/>
        <end position="135"/>
    </location>
</feature>
<feature type="compositionally biased region" description="Acidic residues" evidence="1">
    <location>
        <begin position="479"/>
        <end position="488"/>
    </location>
</feature>
<dbReference type="PANTHER" id="PTHR15921">
    <property type="entry name" value="PRE-MRNA CLEAVAGE COMPLEX II"/>
    <property type="match status" value="1"/>
</dbReference>
<dbReference type="AlphaFoldDB" id="A0A3M7PNM8"/>
<dbReference type="GO" id="GO:0005737">
    <property type="term" value="C:cytoplasm"/>
    <property type="evidence" value="ECO:0007669"/>
    <property type="project" value="TreeGrafter"/>
</dbReference>
<dbReference type="InterPro" id="IPR006569">
    <property type="entry name" value="CID_dom"/>
</dbReference>
<dbReference type="Gene3D" id="1.25.40.90">
    <property type="match status" value="1"/>
</dbReference>
<evidence type="ECO:0000313" key="3">
    <source>
        <dbReference type="EMBL" id="RNA00727.1"/>
    </source>
</evidence>
<evidence type="ECO:0000259" key="2">
    <source>
        <dbReference type="PROSITE" id="PS51391"/>
    </source>
</evidence>
<dbReference type="OrthoDB" id="343582at2759"/>
<dbReference type="CDD" id="cd16982">
    <property type="entry name" value="CID_Pcf11"/>
    <property type="match status" value="1"/>
</dbReference>
<dbReference type="InterPro" id="IPR045154">
    <property type="entry name" value="PCF11-like"/>
</dbReference>
<feature type="region of interest" description="Disordered" evidence="1">
    <location>
        <begin position="1044"/>
        <end position="1064"/>
    </location>
</feature>
<evidence type="ECO:0000313" key="4">
    <source>
        <dbReference type="Proteomes" id="UP000276133"/>
    </source>
</evidence>
<feature type="compositionally biased region" description="Basic and acidic residues" evidence="1">
    <location>
        <begin position="356"/>
        <end position="366"/>
    </location>
</feature>
<feature type="region of interest" description="Disordered" evidence="1">
    <location>
        <begin position="210"/>
        <end position="257"/>
    </location>
</feature>
<feature type="compositionally biased region" description="Basic and acidic residues" evidence="1">
    <location>
        <begin position="330"/>
        <end position="343"/>
    </location>
</feature>
<feature type="compositionally biased region" description="Basic and acidic residues" evidence="1">
    <location>
        <begin position="303"/>
        <end position="312"/>
    </location>
</feature>
<protein>
    <submittedName>
        <fullName evidence="3">Pre-mRNA cleavage complex 2 Pcf11-like isoform X1</fullName>
    </submittedName>
</protein>
<dbReference type="GO" id="GO:0003729">
    <property type="term" value="F:mRNA binding"/>
    <property type="evidence" value="ECO:0007669"/>
    <property type="project" value="InterPro"/>
</dbReference>
<name>A0A3M7PNM8_BRAPC</name>